<dbReference type="RefSeq" id="XP_039140902.1">
    <property type="nucleotide sequence ID" value="XM_039284968.1"/>
</dbReference>
<dbReference type="GO" id="GO:0000127">
    <property type="term" value="C:transcription factor TFIIIC complex"/>
    <property type="evidence" value="ECO:0007669"/>
    <property type="project" value="TreeGrafter"/>
</dbReference>
<dbReference type="Gene3D" id="2.60.40.4370">
    <property type="match status" value="1"/>
</dbReference>
<evidence type="ECO:0000313" key="4">
    <source>
        <dbReference type="RefSeq" id="XP_039140901.1"/>
    </source>
</evidence>
<dbReference type="RefSeq" id="XP_039140901.1">
    <property type="nucleotide sequence ID" value="XM_039284967.1"/>
</dbReference>
<reference evidence="4 5" key="1">
    <citation type="submission" date="2025-04" db="UniProtKB">
        <authorList>
            <consortium name="RefSeq"/>
        </authorList>
    </citation>
    <scope>IDENTIFICATION</scope>
</reference>
<sequence>MRSLEFARMLRRMAAIKSHLDKGGDPEKLMEVNLRQNGQADVEEDYLLLDLDSVCLQADIPANASYVLSGLDTPHPVLTIANHLKLIGEYQETIGTCYVFSERENHISETNFPKDTAIGNSTQVPAKEVKLITGLHGVLKFRLASEDESEHANRSHVENDKNGCCIPSEKEKHSF</sequence>
<dbReference type="PANTHER" id="PTHR21860">
    <property type="entry name" value="TRANSCRIPTION INITIATION FACTOR IIIC TFIIIC , POLYPEPTIDE 6-RELATED"/>
    <property type="match status" value="1"/>
</dbReference>
<protein>
    <submittedName>
        <fullName evidence="4 5">Uncharacterized protein LOC120278070 isoform X1</fullName>
    </submittedName>
</protein>
<dbReference type="InterPro" id="IPR042771">
    <property type="entry name" value="GTF3C6-like"/>
</dbReference>
<dbReference type="PANTHER" id="PTHR21860:SF2">
    <property type="entry name" value="GENERAL TRANSCRIPTION FACTOR 3C POLYPEPTIDE 6"/>
    <property type="match status" value="1"/>
</dbReference>
<dbReference type="GeneID" id="120278070"/>
<dbReference type="GO" id="GO:0006383">
    <property type="term" value="P:transcription by RNA polymerase III"/>
    <property type="evidence" value="ECO:0007669"/>
    <property type="project" value="InterPro"/>
</dbReference>
<organism evidence="3 6">
    <name type="scientific">Dioscorea cayennensis subsp. rotundata</name>
    <name type="common">White Guinea yam</name>
    <name type="synonym">Dioscorea rotundata</name>
    <dbReference type="NCBI Taxonomy" id="55577"/>
    <lineage>
        <taxon>Eukaryota</taxon>
        <taxon>Viridiplantae</taxon>
        <taxon>Streptophyta</taxon>
        <taxon>Embryophyta</taxon>
        <taxon>Tracheophyta</taxon>
        <taxon>Spermatophyta</taxon>
        <taxon>Magnoliopsida</taxon>
        <taxon>Liliopsida</taxon>
        <taxon>Dioscoreales</taxon>
        <taxon>Dioscoreaceae</taxon>
        <taxon>Dioscorea</taxon>
    </lineage>
</organism>
<dbReference type="InterPro" id="IPR019481">
    <property type="entry name" value="TFIIIC_triple_barrel"/>
</dbReference>
<feature type="domain" description="Transcription factor TFIIIC triple barrel" evidence="2">
    <location>
        <begin position="43"/>
        <end position="142"/>
    </location>
</feature>
<accession>A0AB40CLQ5</accession>
<dbReference type="Proteomes" id="UP001515500">
    <property type="component" value="Chromosome 15"/>
</dbReference>
<evidence type="ECO:0000313" key="3">
    <source>
        <dbReference type="Proteomes" id="UP001515500"/>
    </source>
</evidence>
<gene>
    <name evidence="4 5 6" type="primary">LOC120278070</name>
</gene>
<feature type="region of interest" description="Disordered" evidence="1">
    <location>
        <begin position="150"/>
        <end position="175"/>
    </location>
</feature>
<keyword evidence="3" id="KW-1185">Reference proteome</keyword>
<evidence type="ECO:0000313" key="5">
    <source>
        <dbReference type="RefSeq" id="XP_039140902.1"/>
    </source>
</evidence>
<dbReference type="Pfam" id="PF10419">
    <property type="entry name" value="TFIIIC_sub6"/>
    <property type="match status" value="1"/>
</dbReference>
<feature type="compositionally biased region" description="Basic and acidic residues" evidence="1">
    <location>
        <begin position="150"/>
        <end position="161"/>
    </location>
</feature>
<dbReference type="AlphaFoldDB" id="A0AB40CLQ5"/>
<name>A0AB40CLQ5_DIOCR</name>
<proteinExistence type="predicted"/>
<evidence type="ECO:0000256" key="1">
    <source>
        <dbReference type="SAM" id="MobiDB-lite"/>
    </source>
</evidence>
<evidence type="ECO:0000259" key="2">
    <source>
        <dbReference type="Pfam" id="PF10419"/>
    </source>
</evidence>
<evidence type="ECO:0000313" key="6">
    <source>
        <dbReference type="RefSeq" id="XP_039140903.1"/>
    </source>
</evidence>
<dbReference type="RefSeq" id="XP_039140903.1">
    <property type="nucleotide sequence ID" value="XM_039284969.1"/>
</dbReference>